<dbReference type="InterPro" id="IPR037185">
    <property type="entry name" value="EmrE-like"/>
</dbReference>
<feature type="domain" description="EamA" evidence="9">
    <location>
        <begin position="28"/>
        <end position="162"/>
    </location>
</feature>
<sequence>MRLRCLGPKARRMDAARSTPAPTLSRAGLGLGIGAYTAWGLMPLYFKLLLGVPAVAIVAHRIAWSFLLLGGLISLQRAWPAVRAAMGEPRTVRLLLATAGLIGINWLLYVYAVNSGHILAASLGYYLNPLANILLGRFVLGEPLSRPQWVAVALAAVGVSILAVGALSHLWISLALCVSFALYGLLRKVATVDATAGLGIETALLLPVAVGWLAWASLATNMPVWGESGSDTVLLVLAGIVSTVPLLLFTAAARLLPYSTLGILQFIAPTLQFLVAVFLFGEPFTTAQAAAFACIWTAAIIYLVAALRSSRQTA</sequence>
<feature type="transmembrane region" description="Helical" evidence="8">
    <location>
        <begin position="118"/>
        <end position="140"/>
    </location>
</feature>
<dbReference type="EMBL" id="CP097253">
    <property type="protein sequence ID" value="UUR06921.1"/>
    <property type="molecule type" value="Genomic_DNA"/>
</dbReference>
<keyword evidence="6 8" id="KW-1133">Transmembrane helix</keyword>
<comment type="similarity">
    <text evidence="2">Belongs to the EamA transporter family.</text>
</comment>
<feature type="transmembrane region" description="Helical" evidence="8">
    <location>
        <begin position="198"/>
        <end position="218"/>
    </location>
</feature>
<dbReference type="InterPro" id="IPR000620">
    <property type="entry name" value="EamA_dom"/>
</dbReference>
<evidence type="ECO:0000313" key="11">
    <source>
        <dbReference type="Proteomes" id="UP000831921"/>
    </source>
</evidence>
<name>A0ABY5MSK3_9SPHN</name>
<feature type="transmembrane region" description="Helical" evidence="8">
    <location>
        <begin position="147"/>
        <end position="164"/>
    </location>
</feature>
<protein>
    <submittedName>
        <fullName evidence="10">EamA family transporter RarD</fullName>
    </submittedName>
</protein>
<evidence type="ECO:0000256" key="2">
    <source>
        <dbReference type="ARBA" id="ARBA00007362"/>
    </source>
</evidence>
<feature type="transmembrane region" description="Helical" evidence="8">
    <location>
        <begin position="21"/>
        <end position="42"/>
    </location>
</feature>
<feature type="transmembrane region" description="Helical" evidence="8">
    <location>
        <begin position="233"/>
        <end position="256"/>
    </location>
</feature>
<evidence type="ECO:0000256" key="7">
    <source>
        <dbReference type="ARBA" id="ARBA00023136"/>
    </source>
</evidence>
<gene>
    <name evidence="10" type="primary">rarD</name>
    <name evidence="10" type="ORF">M1K48_08100</name>
</gene>
<feature type="transmembrane region" description="Helical" evidence="8">
    <location>
        <begin position="263"/>
        <end position="281"/>
    </location>
</feature>
<keyword evidence="4" id="KW-1003">Cell membrane</keyword>
<keyword evidence="7 8" id="KW-0472">Membrane</keyword>
<keyword evidence="11" id="KW-1185">Reference proteome</keyword>
<evidence type="ECO:0000256" key="6">
    <source>
        <dbReference type="ARBA" id="ARBA00022989"/>
    </source>
</evidence>
<dbReference type="SUPFAM" id="SSF103481">
    <property type="entry name" value="Multidrug resistance efflux transporter EmrE"/>
    <property type="match status" value="2"/>
</dbReference>
<dbReference type="Proteomes" id="UP000831921">
    <property type="component" value="Chromosome"/>
</dbReference>
<evidence type="ECO:0000256" key="4">
    <source>
        <dbReference type="ARBA" id="ARBA00022475"/>
    </source>
</evidence>
<feature type="transmembrane region" description="Helical" evidence="8">
    <location>
        <begin position="170"/>
        <end position="186"/>
    </location>
</feature>
<accession>A0ABY5MSK3</accession>
<dbReference type="PANTHER" id="PTHR22911">
    <property type="entry name" value="ACYL-MALONYL CONDENSING ENZYME-RELATED"/>
    <property type="match status" value="1"/>
</dbReference>
<evidence type="ECO:0000256" key="3">
    <source>
        <dbReference type="ARBA" id="ARBA00022448"/>
    </source>
</evidence>
<evidence type="ECO:0000256" key="1">
    <source>
        <dbReference type="ARBA" id="ARBA00004651"/>
    </source>
</evidence>
<keyword evidence="3" id="KW-0813">Transport</keyword>
<evidence type="ECO:0000259" key="9">
    <source>
        <dbReference type="Pfam" id="PF00892"/>
    </source>
</evidence>
<organism evidence="10 11">
    <name type="scientific">Sphingomonas glaciei</name>
    <dbReference type="NCBI Taxonomy" id="2938948"/>
    <lineage>
        <taxon>Bacteria</taxon>
        <taxon>Pseudomonadati</taxon>
        <taxon>Pseudomonadota</taxon>
        <taxon>Alphaproteobacteria</taxon>
        <taxon>Sphingomonadales</taxon>
        <taxon>Sphingomonadaceae</taxon>
        <taxon>Sphingomonas</taxon>
    </lineage>
</organism>
<dbReference type="RefSeq" id="WP_249454220.1">
    <property type="nucleotide sequence ID" value="NZ_CP097253.1"/>
</dbReference>
<dbReference type="Pfam" id="PF00892">
    <property type="entry name" value="EamA"/>
    <property type="match status" value="1"/>
</dbReference>
<feature type="transmembrane region" description="Helical" evidence="8">
    <location>
        <begin position="48"/>
        <end position="73"/>
    </location>
</feature>
<dbReference type="InterPro" id="IPR004626">
    <property type="entry name" value="RarD"/>
</dbReference>
<feature type="transmembrane region" description="Helical" evidence="8">
    <location>
        <begin position="287"/>
        <end position="307"/>
    </location>
</feature>
<dbReference type="PANTHER" id="PTHR22911:SF137">
    <property type="entry name" value="SOLUTE CARRIER FAMILY 35 MEMBER G2-RELATED"/>
    <property type="match status" value="1"/>
</dbReference>
<proteinExistence type="inferred from homology"/>
<reference evidence="10 11" key="1">
    <citation type="submission" date="2022-05" db="EMBL/GenBank/DDBJ databases">
        <title>S8-45 Sphingomonas ultraviolaceadurans.</title>
        <authorList>
            <person name="Liu Y."/>
        </authorList>
    </citation>
    <scope>NUCLEOTIDE SEQUENCE [LARGE SCALE GENOMIC DNA]</scope>
    <source>
        <strain evidence="10 11">S8-45</strain>
    </source>
</reference>
<evidence type="ECO:0000256" key="8">
    <source>
        <dbReference type="SAM" id="Phobius"/>
    </source>
</evidence>
<keyword evidence="5 8" id="KW-0812">Transmembrane</keyword>
<comment type="subcellular location">
    <subcellularLocation>
        <location evidence="1">Cell membrane</location>
        <topology evidence="1">Multi-pass membrane protein</topology>
    </subcellularLocation>
</comment>
<evidence type="ECO:0000313" key="10">
    <source>
        <dbReference type="EMBL" id="UUR06921.1"/>
    </source>
</evidence>
<evidence type="ECO:0000256" key="5">
    <source>
        <dbReference type="ARBA" id="ARBA00022692"/>
    </source>
</evidence>
<feature type="transmembrane region" description="Helical" evidence="8">
    <location>
        <begin position="94"/>
        <end position="112"/>
    </location>
</feature>
<dbReference type="NCBIfam" id="TIGR00688">
    <property type="entry name" value="rarD"/>
    <property type="match status" value="1"/>
</dbReference>